<dbReference type="Proteomes" id="UP000270296">
    <property type="component" value="Unassembled WGS sequence"/>
</dbReference>
<evidence type="ECO:0000313" key="3">
    <source>
        <dbReference type="WBParaSite" id="SBAD_0000454901-mRNA-1"/>
    </source>
</evidence>
<evidence type="ECO:0000313" key="2">
    <source>
        <dbReference type="Proteomes" id="UP000270296"/>
    </source>
</evidence>
<reference evidence="1 2" key="2">
    <citation type="submission" date="2018-11" db="EMBL/GenBank/DDBJ databases">
        <authorList>
            <consortium name="Pathogen Informatics"/>
        </authorList>
    </citation>
    <scope>NUCLEOTIDE SEQUENCE [LARGE SCALE GENOMIC DNA]</scope>
</reference>
<organism evidence="3">
    <name type="scientific">Soboliphyme baturini</name>
    <dbReference type="NCBI Taxonomy" id="241478"/>
    <lineage>
        <taxon>Eukaryota</taxon>
        <taxon>Metazoa</taxon>
        <taxon>Ecdysozoa</taxon>
        <taxon>Nematoda</taxon>
        <taxon>Enoplea</taxon>
        <taxon>Dorylaimia</taxon>
        <taxon>Dioctophymatida</taxon>
        <taxon>Dioctophymatoidea</taxon>
        <taxon>Soboliphymatidae</taxon>
        <taxon>Soboliphyme</taxon>
    </lineage>
</organism>
<dbReference type="EMBL" id="UZAM01008274">
    <property type="protein sequence ID" value="VDP04127.1"/>
    <property type="molecule type" value="Genomic_DNA"/>
</dbReference>
<sequence>MITDGDNKRRPGRSSAKRCYLRTHNVPPFVDFHPRGLACGLWCVSRLLAFMKYRQRVAGLCVQTTCVVRLAYGRRPWSRAYRIMSSDELTNWAPKATCVSTRDASTPPVRS</sequence>
<dbReference type="AlphaFoldDB" id="A0A183IL63"/>
<name>A0A183IL63_9BILA</name>
<reference evidence="3" key="1">
    <citation type="submission" date="2016-06" db="UniProtKB">
        <authorList>
            <consortium name="WormBaseParasite"/>
        </authorList>
    </citation>
    <scope>IDENTIFICATION</scope>
</reference>
<protein>
    <submittedName>
        <fullName evidence="3">UL11</fullName>
    </submittedName>
</protein>
<accession>A0A183IL63</accession>
<gene>
    <name evidence="1" type="ORF">SBAD_LOCUS4359</name>
</gene>
<proteinExistence type="predicted"/>
<dbReference type="WBParaSite" id="SBAD_0000454901-mRNA-1">
    <property type="protein sequence ID" value="SBAD_0000454901-mRNA-1"/>
    <property type="gene ID" value="SBAD_0000454901"/>
</dbReference>
<keyword evidence="2" id="KW-1185">Reference proteome</keyword>
<evidence type="ECO:0000313" key="1">
    <source>
        <dbReference type="EMBL" id="VDP04127.1"/>
    </source>
</evidence>